<dbReference type="InterPro" id="IPR013783">
    <property type="entry name" value="Ig-like_fold"/>
</dbReference>
<dbReference type="InterPro" id="IPR017853">
    <property type="entry name" value="GH"/>
</dbReference>
<dbReference type="Gene3D" id="3.20.20.80">
    <property type="entry name" value="Glycosidases"/>
    <property type="match status" value="1"/>
</dbReference>
<dbReference type="Pfam" id="PF00703">
    <property type="entry name" value="Glyco_hydro_2"/>
    <property type="match status" value="1"/>
</dbReference>
<dbReference type="OrthoDB" id="9758603at2"/>
<reference evidence="7 8" key="1">
    <citation type="submission" date="2016-10" db="EMBL/GenBank/DDBJ databases">
        <authorList>
            <person name="de Groot N.N."/>
        </authorList>
    </citation>
    <scope>NUCLEOTIDE SEQUENCE [LARGE SCALE GENOMIC DNA]</scope>
    <source>
        <strain evidence="7 8">DSM 21799</strain>
    </source>
</reference>
<dbReference type="Pfam" id="PF02836">
    <property type="entry name" value="Glyco_hydro_2_C"/>
    <property type="match status" value="1"/>
</dbReference>
<dbReference type="Gene3D" id="2.60.40.10">
    <property type="entry name" value="Immunoglobulins"/>
    <property type="match status" value="1"/>
</dbReference>
<dbReference type="InterPro" id="IPR054593">
    <property type="entry name" value="Beta-mannosidase-like_N2"/>
</dbReference>
<comment type="similarity">
    <text evidence="1">Belongs to the glycosyl hydrolase 2 family.</text>
</comment>
<dbReference type="InterPro" id="IPR051913">
    <property type="entry name" value="GH2_Domain-Containing"/>
</dbReference>
<evidence type="ECO:0000256" key="1">
    <source>
        <dbReference type="ARBA" id="ARBA00007401"/>
    </source>
</evidence>
<feature type="domain" description="Glycoside hydrolase family 2 immunoglobulin-like beta-sandwich" evidence="4">
    <location>
        <begin position="196"/>
        <end position="300"/>
    </location>
</feature>
<dbReference type="PANTHER" id="PTHR42732">
    <property type="entry name" value="BETA-GALACTOSIDASE"/>
    <property type="match status" value="1"/>
</dbReference>
<evidence type="ECO:0000256" key="2">
    <source>
        <dbReference type="ARBA" id="ARBA00022801"/>
    </source>
</evidence>
<feature type="domain" description="Glycoside hydrolase family 2 catalytic" evidence="5">
    <location>
        <begin position="311"/>
        <end position="459"/>
    </location>
</feature>
<dbReference type="Pfam" id="PF22666">
    <property type="entry name" value="Glyco_hydro_2_N2"/>
    <property type="match status" value="1"/>
</dbReference>
<organism evidence="7 8">
    <name type="scientific">Paramicrobacterium humi</name>
    <dbReference type="NCBI Taxonomy" id="640635"/>
    <lineage>
        <taxon>Bacteria</taxon>
        <taxon>Bacillati</taxon>
        <taxon>Actinomycetota</taxon>
        <taxon>Actinomycetes</taxon>
        <taxon>Micrococcales</taxon>
        <taxon>Microbacteriaceae</taxon>
        <taxon>Paramicrobacterium</taxon>
    </lineage>
</organism>
<dbReference type="GO" id="GO:0004553">
    <property type="term" value="F:hydrolase activity, hydrolyzing O-glycosyl compounds"/>
    <property type="evidence" value="ECO:0007669"/>
    <property type="project" value="InterPro"/>
</dbReference>
<gene>
    <name evidence="7" type="ORF">SAMN04489806_1662</name>
</gene>
<dbReference type="RefSeq" id="WP_091182477.1">
    <property type="nucleotide sequence ID" value="NZ_FNRY01000001.1"/>
</dbReference>
<dbReference type="GO" id="GO:0005975">
    <property type="term" value="P:carbohydrate metabolic process"/>
    <property type="evidence" value="ECO:0007669"/>
    <property type="project" value="InterPro"/>
</dbReference>
<evidence type="ECO:0000256" key="3">
    <source>
        <dbReference type="ARBA" id="ARBA00023295"/>
    </source>
</evidence>
<keyword evidence="2" id="KW-0378">Hydrolase</keyword>
<dbReference type="SUPFAM" id="SSF49303">
    <property type="entry name" value="beta-Galactosidase/glucuronidase domain"/>
    <property type="match status" value="1"/>
</dbReference>
<sequence>MKVDLTSGWQVLQDVHHAGEALGLPSGDLDHTEIGHQLSEWEPIDRLQHLQVLFSAEPYWGRELRYFNQAPWWYKNEFTLDEEGSHLELRFSHVDYYCEVWLNGSRLGSHEGYAVPFSFDVTDLARRNGEKNLLIVKVWSPWDDDVQDAHHAKRAFKVIRNMVKGTYEHDDALIARDVNPVGIYGDVELIVTDAVRITEQPSIHYELDDGKSSAAIAISAKVAGSGEAKVTATITDVTTGFVVARVTQEVELSAEPTSVRIEARVEGIVLWNTWDVGEPRLYDVELRAGEANTNIKFGFRTVEMVRNESQTTLILNGKRLYVRGTSYFPDVYLSTLTSERYRRDLHAIREAGFNLIRIHVHIQQPEFYTLCDELGLAVMQDSDYNWTHPEDEEWVKRLTSIYVDAMRMLDHHPSIVTWIGLNEPGFFGTLDHSGGKALTESPGPQMYEAITAADPTRPVIRGSFCNFDPLSGDTHNYRGSLEGNHEDYVEIDGTTEKLNTEFGFDAPGCEANLRSVPRVYKRLKSALPRLAAIQHYQARLIKYYIEHYRMQRWNPNSGYIQFMFIDLSPQSFYGAYDWWGHPKPVVDELLMSNQPVTVLVEQTAEEATGVLLINDSPRSFGTVAVTVAVRDEGRTLLEKTSEVDLGAREQVRVLDLELNKADSARIDVRLSAVSGSGEVIARNQYDDMFGHPRHVEGHPHRLSHDFGMRLYNA</sequence>
<dbReference type="InterPro" id="IPR008979">
    <property type="entry name" value="Galactose-bd-like_sf"/>
</dbReference>
<dbReference type="Proteomes" id="UP000199183">
    <property type="component" value="Unassembled WGS sequence"/>
</dbReference>
<dbReference type="InterPro" id="IPR006102">
    <property type="entry name" value="Ig-like_GH2"/>
</dbReference>
<dbReference type="STRING" id="640635.SAMN04489806_1662"/>
<dbReference type="InterPro" id="IPR006103">
    <property type="entry name" value="Glyco_hydro_2_cat"/>
</dbReference>
<proteinExistence type="inferred from homology"/>
<dbReference type="AlphaFoldDB" id="A0A1H4LVX4"/>
<evidence type="ECO:0000313" key="8">
    <source>
        <dbReference type="Proteomes" id="UP000199183"/>
    </source>
</evidence>
<evidence type="ECO:0000259" key="5">
    <source>
        <dbReference type="Pfam" id="PF02836"/>
    </source>
</evidence>
<dbReference type="PANTHER" id="PTHR42732:SF1">
    <property type="entry name" value="BETA-MANNOSIDASE"/>
    <property type="match status" value="1"/>
</dbReference>
<keyword evidence="8" id="KW-1185">Reference proteome</keyword>
<protein>
    <submittedName>
        <fullName evidence="7">Beta-mannosidase</fullName>
    </submittedName>
</protein>
<evidence type="ECO:0000259" key="4">
    <source>
        <dbReference type="Pfam" id="PF00703"/>
    </source>
</evidence>
<name>A0A1H4LVX4_9MICO</name>
<evidence type="ECO:0000259" key="6">
    <source>
        <dbReference type="Pfam" id="PF22666"/>
    </source>
</evidence>
<dbReference type="Gene3D" id="2.60.120.260">
    <property type="entry name" value="Galactose-binding domain-like"/>
    <property type="match status" value="1"/>
</dbReference>
<dbReference type="SUPFAM" id="SSF51445">
    <property type="entry name" value="(Trans)glycosidases"/>
    <property type="match status" value="1"/>
</dbReference>
<dbReference type="InterPro" id="IPR036156">
    <property type="entry name" value="Beta-gal/glucu_dom_sf"/>
</dbReference>
<dbReference type="SUPFAM" id="SSF49785">
    <property type="entry name" value="Galactose-binding domain-like"/>
    <property type="match status" value="1"/>
</dbReference>
<dbReference type="EMBL" id="FNRY01000001">
    <property type="protein sequence ID" value="SEB74372.1"/>
    <property type="molecule type" value="Genomic_DNA"/>
</dbReference>
<accession>A0A1H4LVX4</accession>
<evidence type="ECO:0000313" key="7">
    <source>
        <dbReference type="EMBL" id="SEB74372.1"/>
    </source>
</evidence>
<feature type="domain" description="Beta-mannosidase-like galactose-binding" evidence="6">
    <location>
        <begin position="62"/>
        <end position="155"/>
    </location>
</feature>
<keyword evidence="3" id="KW-0326">Glycosidase</keyword>